<dbReference type="AlphaFoldDB" id="A0A392TZJ0"/>
<dbReference type="EMBL" id="LXQA010698231">
    <property type="protein sequence ID" value="MCI66582.1"/>
    <property type="molecule type" value="Genomic_DNA"/>
</dbReference>
<comment type="caution">
    <text evidence="1">The sequence shown here is derived from an EMBL/GenBank/DDBJ whole genome shotgun (WGS) entry which is preliminary data.</text>
</comment>
<name>A0A392TZJ0_9FABA</name>
<proteinExistence type="predicted"/>
<organism evidence="1 2">
    <name type="scientific">Trifolium medium</name>
    <dbReference type="NCBI Taxonomy" id="97028"/>
    <lineage>
        <taxon>Eukaryota</taxon>
        <taxon>Viridiplantae</taxon>
        <taxon>Streptophyta</taxon>
        <taxon>Embryophyta</taxon>
        <taxon>Tracheophyta</taxon>
        <taxon>Spermatophyta</taxon>
        <taxon>Magnoliopsida</taxon>
        <taxon>eudicotyledons</taxon>
        <taxon>Gunneridae</taxon>
        <taxon>Pentapetalae</taxon>
        <taxon>rosids</taxon>
        <taxon>fabids</taxon>
        <taxon>Fabales</taxon>
        <taxon>Fabaceae</taxon>
        <taxon>Papilionoideae</taxon>
        <taxon>50 kb inversion clade</taxon>
        <taxon>NPAAA clade</taxon>
        <taxon>Hologalegina</taxon>
        <taxon>IRL clade</taxon>
        <taxon>Trifolieae</taxon>
        <taxon>Trifolium</taxon>
    </lineage>
</organism>
<dbReference type="Proteomes" id="UP000265520">
    <property type="component" value="Unassembled WGS sequence"/>
</dbReference>
<protein>
    <submittedName>
        <fullName evidence="1">Uncharacterized protein</fullName>
    </submittedName>
</protein>
<keyword evidence="2" id="KW-1185">Reference proteome</keyword>
<evidence type="ECO:0000313" key="1">
    <source>
        <dbReference type="EMBL" id="MCI66582.1"/>
    </source>
</evidence>
<evidence type="ECO:0000313" key="2">
    <source>
        <dbReference type="Proteomes" id="UP000265520"/>
    </source>
</evidence>
<accession>A0A392TZJ0</accession>
<reference evidence="1 2" key="1">
    <citation type="journal article" date="2018" name="Front. Plant Sci.">
        <title>Red Clover (Trifolium pratense) and Zigzag Clover (T. medium) - A Picture of Genomic Similarities and Differences.</title>
        <authorList>
            <person name="Dluhosova J."/>
            <person name="Istvanek J."/>
            <person name="Nedelnik J."/>
            <person name="Repkova J."/>
        </authorList>
    </citation>
    <scope>NUCLEOTIDE SEQUENCE [LARGE SCALE GENOMIC DNA]</scope>
    <source>
        <strain evidence="2">cv. 10/8</strain>
        <tissue evidence="1">Leaf</tissue>
    </source>
</reference>
<sequence length="64" mass="7432">MSLLPNLKNLVKEVEFVFEVDVGVMLEAEGQMQVDVAWLQKYSMLRCLEGGKEIQPWKNLMLVY</sequence>